<accession>A0A2S7KT84</accession>
<feature type="transmembrane region" description="Helical" evidence="1">
    <location>
        <begin position="136"/>
        <end position="156"/>
    </location>
</feature>
<evidence type="ECO:0000256" key="1">
    <source>
        <dbReference type="SAM" id="Phobius"/>
    </source>
</evidence>
<evidence type="ECO:0008006" key="4">
    <source>
        <dbReference type="Google" id="ProtNLM"/>
    </source>
</evidence>
<feature type="transmembrane region" description="Helical" evidence="1">
    <location>
        <begin position="196"/>
        <end position="216"/>
    </location>
</feature>
<keyword evidence="1" id="KW-1133">Transmembrane helix</keyword>
<protein>
    <recommendedName>
        <fullName evidence="4">DUF4271 domain-containing protein</fullName>
    </recommendedName>
</protein>
<name>A0A2S7KT84_9FLAO</name>
<feature type="transmembrane region" description="Helical" evidence="1">
    <location>
        <begin position="13"/>
        <end position="32"/>
    </location>
</feature>
<dbReference type="RefSeq" id="WP_181040032.1">
    <property type="nucleotide sequence ID" value="NZ_MQUB01000001.1"/>
</dbReference>
<keyword evidence="1" id="KW-0812">Transmembrane</keyword>
<keyword evidence="3" id="KW-1185">Reference proteome</keyword>
<dbReference type="EMBL" id="MQUB01000001">
    <property type="protein sequence ID" value="PQB05827.1"/>
    <property type="molecule type" value="Genomic_DNA"/>
</dbReference>
<evidence type="ECO:0000313" key="3">
    <source>
        <dbReference type="Proteomes" id="UP000239800"/>
    </source>
</evidence>
<keyword evidence="1" id="KW-0472">Membrane</keyword>
<dbReference type="AlphaFoldDB" id="A0A2S7KT84"/>
<dbReference type="Proteomes" id="UP000239800">
    <property type="component" value="Unassembled WGS sequence"/>
</dbReference>
<dbReference type="InterPro" id="IPR025367">
    <property type="entry name" value="DUF4271"/>
</dbReference>
<dbReference type="Pfam" id="PF14093">
    <property type="entry name" value="DUF4271"/>
    <property type="match status" value="1"/>
</dbReference>
<proteinExistence type="predicted"/>
<feature type="transmembrane region" description="Helical" evidence="1">
    <location>
        <begin position="64"/>
        <end position="83"/>
    </location>
</feature>
<comment type="caution">
    <text evidence="2">The sequence shown here is derived from an EMBL/GenBank/DDBJ whole genome shotgun (WGS) entry which is preliminary data.</text>
</comment>
<reference evidence="2 3" key="1">
    <citation type="submission" date="2016-11" db="EMBL/GenBank/DDBJ databases">
        <title>Trade-off between light-utilization and light-protection in marine flavobacteria.</title>
        <authorList>
            <person name="Kumagai Y."/>
        </authorList>
    </citation>
    <scope>NUCLEOTIDE SEQUENCE [LARGE SCALE GENOMIC DNA]</scope>
    <source>
        <strain evidence="2 3">NBRC 107741</strain>
    </source>
</reference>
<gene>
    <name evidence="2" type="ORF">BST85_13660</name>
</gene>
<organism evidence="2 3">
    <name type="scientific">Aureitalea marina</name>
    <dbReference type="NCBI Taxonomy" id="930804"/>
    <lineage>
        <taxon>Bacteria</taxon>
        <taxon>Pseudomonadati</taxon>
        <taxon>Bacteroidota</taxon>
        <taxon>Flavobacteriia</taxon>
        <taxon>Flavobacteriales</taxon>
        <taxon>Flavobacteriaceae</taxon>
        <taxon>Aureitalea</taxon>
    </lineage>
</organism>
<feature type="transmembrane region" description="Helical" evidence="1">
    <location>
        <begin position="162"/>
        <end position="184"/>
    </location>
</feature>
<evidence type="ECO:0000313" key="2">
    <source>
        <dbReference type="EMBL" id="PQB05827.1"/>
    </source>
</evidence>
<sequence length="217" mass="25619">MEHLLRNTISNDWLTLALLVTLLLVSWAAYLYPRRFRQLLLLPITDRYFHLGGREIQLAHPFNLMLFGVQAISVSLFIYYTLIIDPNREFQRPDILFWQICGGYLIFVIVKFLLETAVGRVFNIRTVIDQYLYRKLSYRNVMSIVLFVLVVLFSYTFQPDSFLMLIIVGLVIVLNLIMLIYTYWSISGVIFKNSFYFILYLCTLEISPYVIAYYQLA</sequence>
<feature type="transmembrane region" description="Helical" evidence="1">
    <location>
        <begin position="95"/>
        <end position="115"/>
    </location>
</feature>